<protein>
    <submittedName>
        <fullName evidence="3">Uncharacterized protein</fullName>
    </submittedName>
</protein>
<dbReference type="Proteomes" id="UP000199095">
    <property type="component" value="Unassembled WGS sequence"/>
</dbReference>
<evidence type="ECO:0000313" key="3">
    <source>
        <dbReference type="EMBL" id="SEU09985.1"/>
    </source>
</evidence>
<keyword evidence="4" id="KW-1185">Reference proteome</keyword>
<dbReference type="RefSeq" id="WP_093137874.1">
    <property type="nucleotide sequence ID" value="NZ_FOHJ01000021.1"/>
</dbReference>
<organism evidence="3 4">
    <name type="scientific">Salinibacillus kushneri</name>
    <dbReference type="NCBI Taxonomy" id="237682"/>
    <lineage>
        <taxon>Bacteria</taxon>
        <taxon>Bacillati</taxon>
        <taxon>Bacillota</taxon>
        <taxon>Bacilli</taxon>
        <taxon>Bacillales</taxon>
        <taxon>Bacillaceae</taxon>
        <taxon>Salinibacillus</taxon>
    </lineage>
</organism>
<reference evidence="4" key="1">
    <citation type="submission" date="2016-10" db="EMBL/GenBank/DDBJ databases">
        <authorList>
            <person name="Varghese N."/>
            <person name="Submissions S."/>
        </authorList>
    </citation>
    <scope>NUCLEOTIDE SEQUENCE [LARGE SCALE GENOMIC DNA]</scope>
    <source>
        <strain evidence="4">CGMCC 1.3566</strain>
    </source>
</reference>
<proteinExistence type="predicted"/>
<name>A0A1I0JKD8_9BACI</name>
<feature type="coiled-coil region" evidence="1">
    <location>
        <begin position="34"/>
        <end position="68"/>
    </location>
</feature>
<feature type="region of interest" description="Disordered" evidence="2">
    <location>
        <begin position="192"/>
        <end position="213"/>
    </location>
</feature>
<accession>A0A1I0JKD8</accession>
<evidence type="ECO:0000256" key="1">
    <source>
        <dbReference type="SAM" id="Coils"/>
    </source>
</evidence>
<evidence type="ECO:0000256" key="2">
    <source>
        <dbReference type="SAM" id="MobiDB-lite"/>
    </source>
</evidence>
<dbReference type="EMBL" id="FOHJ01000021">
    <property type="protein sequence ID" value="SEU09985.1"/>
    <property type="molecule type" value="Genomic_DNA"/>
</dbReference>
<dbReference type="AlphaFoldDB" id="A0A1I0JKD8"/>
<dbReference type="STRING" id="237682.SAMN05421676_12119"/>
<evidence type="ECO:0000313" key="4">
    <source>
        <dbReference type="Proteomes" id="UP000199095"/>
    </source>
</evidence>
<sequence length="213" mass="25888">MTACRKGIQNQEVKPKLYDKSMYEHHSNQGLFHYNKEEKQRDEQKEKIDTLTQEVNTYQKRYQQLVGNLFSLRRQLHHSVDDYHKLHKEVHQLSNRQEMIKQELSKKMTQIHRKQKLYHHHFLDRFERNEKWGDQVLEQVLQQRSAQQTMKEGQNELTKEIQGLDRRWLNVNRQMDILSEEIKAVYKQIQEAETKGNDVQKESENEIRHLKGK</sequence>
<gene>
    <name evidence="3" type="ORF">SAMN05421676_12119</name>
</gene>
<keyword evidence="1" id="KW-0175">Coiled coil</keyword>